<organism evidence="4 5">
    <name type="scientific">Paramormyrops kingsleyae</name>
    <dbReference type="NCBI Taxonomy" id="1676925"/>
    <lineage>
        <taxon>Eukaryota</taxon>
        <taxon>Metazoa</taxon>
        <taxon>Chordata</taxon>
        <taxon>Craniata</taxon>
        <taxon>Vertebrata</taxon>
        <taxon>Euteleostomi</taxon>
        <taxon>Actinopterygii</taxon>
        <taxon>Neopterygii</taxon>
        <taxon>Teleostei</taxon>
        <taxon>Osteoglossocephala</taxon>
        <taxon>Osteoglossomorpha</taxon>
        <taxon>Osteoglossiformes</taxon>
        <taxon>Mormyridae</taxon>
        <taxon>Paramormyrops</taxon>
    </lineage>
</organism>
<evidence type="ECO:0000259" key="3">
    <source>
        <dbReference type="Pfam" id="PF14661"/>
    </source>
</evidence>
<dbReference type="PANTHER" id="PTHR16151">
    <property type="entry name" value="HAUS AUGMIN-LIKE COMPLEX SUBUNIT 6"/>
    <property type="match status" value="1"/>
</dbReference>
<dbReference type="RefSeq" id="XP_023676652.1">
    <property type="nucleotide sequence ID" value="XM_023820884.2"/>
</dbReference>
<feature type="compositionally biased region" description="Polar residues" evidence="2">
    <location>
        <begin position="460"/>
        <end position="506"/>
    </location>
</feature>
<dbReference type="STRING" id="1676925.ENSPKIP00000007578"/>
<dbReference type="Pfam" id="PF14661">
    <property type="entry name" value="HAUS6_N"/>
    <property type="match status" value="1"/>
</dbReference>
<dbReference type="InterPro" id="IPR028163">
    <property type="entry name" value="HAUS_6_N"/>
</dbReference>
<dbReference type="PANTHER" id="PTHR16151:SF2">
    <property type="entry name" value="HAUS AUGMIN-LIKE COMPLEX SUBUNIT 6"/>
    <property type="match status" value="1"/>
</dbReference>
<dbReference type="GO" id="GO:0051225">
    <property type="term" value="P:spindle assembly"/>
    <property type="evidence" value="ECO:0007669"/>
    <property type="project" value="InterPro"/>
</dbReference>
<evidence type="ECO:0000313" key="4">
    <source>
        <dbReference type="Ensembl" id="ENSPKIP00000007578.1"/>
    </source>
</evidence>
<evidence type="ECO:0000256" key="2">
    <source>
        <dbReference type="SAM" id="MobiDB-lite"/>
    </source>
</evidence>
<dbReference type="GeneID" id="111848690"/>
<protein>
    <submittedName>
        <fullName evidence="4">HAUS augmin-like complex, subunit 6</fullName>
    </submittedName>
</protein>
<reference evidence="4" key="1">
    <citation type="submission" date="2025-08" db="UniProtKB">
        <authorList>
            <consortium name="Ensembl"/>
        </authorList>
    </citation>
    <scope>IDENTIFICATION</scope>
</reference>
<feature type="domain" description="HAUS augmin-like complex subunit 6 N-terminal" evidence="3">
    <location>
        <begin position="11"/>
        <end position="239"/>
    </location>
</feature>
<name>A0A3B3QN81_9TELE</name>
<evidence type="ECO:0000313" key="5">
    <source>
        <dbReference type="Proteomes" id="UP000261540"/>
    </source>
</evidence>
<dbReference type="GO" id="GO:1990498">
    <property type="term" value="C:mitotic spindle microtubule"/>
    <property type="evidence" value="ECO:0007669"/>
    <property type="project" value="TreeGrafter"/>
</dbReference>
<proteinExistence type="predicted"/>
<reference evidence="4" key="2">
    <citation type="submission" date="2025-09" db="UniProtKB">
        <authorList>
            <consortium name="Ensembl"/>
        </authorList>
    </citation>
    <scope>IDENTIFICATION</scope>
</reference>
<evidence type="ECO:0000256" key="1">
    <source>
        <dbReference type="SAM" id="Coils"/>
    </source>
</evidence>
<feature type="region of interest" description="Disordered" evidence="2">
    <location>
        <begin position="435"/>
        <end position="515"/>
    </location>
</feature>
<sequence length="803" mass="88841">MANLQENSKYLWWALLCLEFKPEAAVASAGISKPNVRHVNLGMNMFEKPNKDAFYIVTYFLFEKLNPGRAHELFRYCWPVLDRKADAEFRKVTFAWLRDIAAEYGNAFPKVVASLFLSPGGPKFISLMFHLAKHVMLQEMKSFSTDGWVPESVATEAQSLEMAVKRFQLVKRRFLQAAVEQDCVIQSYQRKARTLVKSLRDLRAEEAKYDYLLKMYEQEDEQPKNILSEKIIKVRSLWTSVNKILSSLEKERAVVDSVVKGDVDQYVLDGTDRVLKIPRCLLEQIENSCQMSSAGNVYEAGQLNVLRLLELLREALVLLEQECAQLGDAAPEFDLQHLEEQASLLGRALDALRLTGRKVTKEEIPEAKGFIQNMQESWDRKWAESLGRTPLELFLTEDPALKFLSPMAPLSFEPVIEAGLTSCIFSQYPAMLPDELPTQKPASHGPTSAGNVGTKDLAPESSSATAPANKSVARTESSRPSTPCKPTSRCSTPCCNPSPASTQTSVPKHGSVRIPRPRVTGAKKKAMILDQECDNLADQFAAAVTGSSVDNGIRSLDLEDLLGTLSDPFSTRKQLPRTPESLISEVKSSWKRALEESEAEKARLSGRFADCTGRSSPPSHEAPQAACPSLTESLLGAAVVQTPEAPVHRATESLNSTLPLDTDSAVTAYSQADDSDVVVQFGIVGETMPDLLGDESLCSSNGSLEDDCEELAFPQLFPNLVDFEGDLRPACDRLSKIREAYSNMSYQDDGQTLELHEESPEEADWKAGDKVFSLDFDALESPSPSKGRCSLPKLVTFSPLDDF</sequence>
<keyword evidence="1" id="KW-0175">Coiled coil</keyword>
<dbReference type="AlphaFoldDB" id="A0A3B3QN81"/>
<dbReference type="OrthoDB" id="5575722at2759"/>
<accession>A0A3B3QN81</accession>
<feature type="coiled-coil region" evidence="1">
    <location>
        <begin position="309"/>
        <end position="355"/>
    </location>
</feature>
<dbReference type="CTD" id="54801"/>
<dbReference type="KEGG" id="pki:111848690"/>
<dbReference type="GeneTree" id="ENSGT00390000008250"/>
<keyword evidence="5" id="KW-1185">Reference proteome</keyword>
<dbReference type="Proteomes" id="UP000261540">
    <property type="component" value="Unplaced"/>
</dbReference>
<dbReference type="InterPro" id="IPR026797">
    <property type="entry name" value="HAUS_6"/>
</dbReference>
<dbReference type="Ensembl" id="ENSPKIT00000031639.1">
    <property type="protein sequence ID" value="ENSPKIP00000007578.1"/>
    <property type="gene ID" value="ENSPKIG00000023404.1"/>
</dbReference>
<dbReference type="GO" id="GO:0070652">
    <property type="term" value="C:HAUS complex"/>
    <property type="evidence" value="ECO:0007669"/>
    <property type="project" value="InterPro"/>
</dbReference>
<dbReference type="GO" id="GO:0008017">
    <property type="term" value="F:microtubule binding"/>
    <property type="evidence" value="ECO:0007669"/>
    <property type="project" value="TreeGrafter"/>
</dbReference>